<dbReference type="Pfam" id="PF00580">
    <property type="entry name" value="UvrD-helicase"/>
    <property type="match status" value="1"/>
</dbReference>
<evidence type="ECO:0000256" key="9">
    <source>
        <dbReference type="ARBA" id="ARBA00034808"/>
    </source>
</evidence>
<dbReference type="Gene3D" id="1.10.10.160">
    <property type="match status" value="1"/>
</dbReference>
<reference evidence="14 15" key="1">
    <citation type="submission" date="2018-06" db="EMBL/GenBank/DDBJ databases">
        <title>Extensive metabolic versatility and redundancy in microbially diverse, dynamic hydrothermal sediments.</title>
        <authorList>
            <person name="Dombrowski N."/>
            <person name="Teske A."/>
            <person name="Baker B.J."/>
        </authorList>
    </citation>
    <scope>NUCLEOTIDE SEQUENCE [LARGE SCALE GENOMIC DNA]</scope>
    <source>
        <strain evidence="14">B10_G13</strain>
    </source>
</reference>
<dbReference type="InterPro" id="IPR014017">
    <property type="entry name" value="DNA_helicase_UvrD-like_C"/>
</dbReference>
<evidence type="ECO:0000256" key="3">
    <source>
        <dbReference type="ARBA" id="ARBA00022801"/>
    </source>
</evidence>
<dbReference type="GO" id="GO:0005829">
    <property type="term" value="C:cytosol"/>
    <property type="evidence" value="ECO:0007669"/>
    <property type="project" value="TreeGrafter"/>
</dbReference>
<dbReference type="AlphaFoldDB" id="A0A660SCG8"/>
<evidence type="ECO:0000256" key="4">
    <source>
        <dbReference type="ARBA" id="ARBA00022806"/>
    </source>
</evidence>
<accession>A0A660SCG8</accession>
<dbReference type="GO" id="GO:0000725">
    <property type="term" value="P:recombinational repair"/>
    <property type="evidence" value="ECO:0007669"/>
    <property type="project" value="TreeGrafter"/>
</dbReference>
<dbReference type="Pfam" id="PF13361">
    <property type="entry name" value="UvrD_C"/>
    <property type="match status" value="1"/>
</dbReference>
<feature type="non-terminal residue" evidence="14">
    <location>
        <position position="691"/>
    </location>
</feature>
<name>A0A660SCG8_UNCT6</name>
<dbReference type="FunFam" id="1.10.486.10:FF:000003">
    <property type="entry name" value="ATP-dependent DNA helicase"/>
    <property type="match status" value="1"/>
</dbReference>
<dbReference type="InterPro" id="IPR027417">
    <property type="entry name" value="P-loop_NTPase"/>
</dbReference>
<organism evidence="14 15">
    <name type="scientific">candidate division TA06 bacterium</name>
    <dbReference type="NCBI Taxonomy" id="2250710"/>
    <lineage>
        <taxon>Bacteria</taxon>
        <taxon>Bacteria division TA06</taxon>
    </lineage>
</organism>
<comment type="similarity">
    <text evidence="1">Belongs to the helicase family. UvrD subfamily.</text>
</comment>
<dbReference type="InterPro" id="IPR000212">
    <property type="entry name" value="DNA_helicase_UvrD/REP"/>
</dbReference>
<dbReference type="GO" id="GO:0005524">
    <property type="term" value="F:ATP binding"/>
    <property type="evidence" value="ECO:0007669"/>
    <property type="project" value="UniProtKB-UniRule"/>
</dbReference>
<dbReference type="EMBL" id="QNBD01000270">
    <property type="protein sequence ID" value="RKX68459.1"/>
    <property type="molecule type" value="Genomic_DNA"/>
</dbReference>
<proteinExistence type="inferred from homology"/>
<comment type="caution">
    <text evidence="14">The sequence shown here is derived from an EMBL/GenBank/DDBJ whole genome shotgun (WGS) entry which is preliminary data.</text>
</comment>
<evidence type="ECO:0000256" key="10">
    <source>
        <dbReference type="ARBA" id="ARBA00048988"/>
    </source>
</evidence>
<keyword evidence="3 11" id="KW-0378">Hydrolase</keyword>
<evidence type="ECO:0000256" key="8">
    <source>
        <dbReference type="ARBA" id="ARBA00034617"/>
    </source>
</evidence>
<feature type="domain" description="UvrD-like helicase ATP-binding" evidence="12">
    <location>
        <begin position="8"/>
        <end position="286"/>
    </location>
</feature>
<keyword evidence="6" id="KW-0238">DNA-binding</keyword>
<evidence type="ECO:0000256" key="5">
    <source>
        <dbReference type="ARBA" id="ARBA00022840"/>
    </source>
</evidence>
<keyword evidence="5 11" id="KW-0067">ATP-binding</keyword>
<evidence type="ECO:0000256" key="6">
    <source>
        <dbReference type="ARBA" id="ARBA00023125"/>
    </source>
</evidence>
<gene>
    <name evidence="14" type="ORF">DRP43_05590</name>
</gene>
<dbReference type="EC" id="5.6.2.4" evidence="9"/>
<keyword evidence="2 11" id="KW-0547">Nucleotide-binding</keyword>
<feature type="domain" description="UvrD-like helicase C-terminal" evidence="13">
    <location>
        <begin position="287"/>
        <end position="560"/>
    </location>
</feature>
<evidence type="ECO:0000259" key="12">
    <source>
        <dbReference type="PROSITE" id="PS51198"/>
    </source>
</evidence>
<evidence type="ECO:0000256" key="1">
    <source>
        <dbReference type="ARBA" id="ARBA00009922"/>
    </source>
</evidence>
<evidence type="ECO:0000313" key="14">
    <source>
        <dbReference type="EMBL" id="RKX68459.1"/>
    </source>
</evidence>
<dbReference type="PROSITE" id="PS51198">
    <property type="entry name" value="UVRD_HELICASE_ATP_BIND"/>
    <property type="match status" value="1"/>
</dbReference>
<evidence type="ECO:0000256" key="7">
    <source>
        <dbReference type="ARBA" id="ARBA00023235"/>
    </source>
</evidence>
<comment type="catalytic activity">
    <reaction evidence="8">
        <text>Couples ATP hydrolysis with the unwinding of duplex DNA by translocating in the 3'-5' direction.</text>
        <dbReference type="EC" id="5.6.2.4"/>
    </reaction>
</comment>
<evidence type="ECO:0000259" key="13">
    <source>
        <dbReference type="PROSITE" id="PS51217"/>
    </source>
</evidence>
<evidence type="ECO:0000313" key="15">
    <source>
        <dbReference type="Proteomes" id="UP000271125"/>
    </source>
</evidence>
<dbReference type="Proteomes" id="UP000271125">
    <property type="component" value="Unassembled WGS sequence"/>
</dbReference>
<dbReference type="PANTHER" id="PTHR11070">
    <property type="entry name" value="UVRD / RECB / PCRA DNA HELICASE FAMILY MEMBER"/>
    <property type="match status" value="1"/>
</dbReference>
<evidence type="ECO:0000256" key="11">
    <source>
        <dbReference type="PROSITE-ProRule" id="PRU00560"/>
    </source>
</evidence>
<feature type="binding site" evidence="11">
    <location>
        <begin position="29"/>
        <end position="36"/>
    </location>
    <ligand>
        <name>ATP</name>
        <dbReference type="ChEBI" id="CHEBI:30616"/>
    </ligand>
</feature>
<dbReference type="PANTHER" id="PTHR11070:SF2">
    <property type="entry name" value="ATP-DEPENDENT DNA HELICASE SRS2"/>
    <property type="match status" value="1"/>
</dbReference>
<dbReference type="PROSITE" id="PS51217">
    <property type="entry name" value="UVRD_HELICASE_CTER"/>
    <property type="match status" value="1"/>
</dbReference>
<dbReference type="GO" id="GO:0016787">
    <property type="term" value="F:hydrolase activity"/>
    <property type="evidence" value="ECO:0007669"/>
    <property type="project" value="UniProtKB-UniRule"/>
</dbReference>
<comment type="catalytic activity">
    <reaction evidence="10">
        <text>ATP + H2O = ADP + phosphate + H(+)</text>
        <dbReference type="Rhea" id="RHEA:13065"/>
        <dbReference type="ChEBI" id="CHEBI:15377"/>
        <dbReference type="ChEBI" id="CHEBI:15378"/>
        <dbReference type="ChEBI" id="CHEBI:30616"/>
        <dbReference type="ChEBI" id="CHEBI:43474"/>
        <dbReference type="ChEBI" id="CHEBI:456216"/>
        <dbReference type="EC" id="5.6.2.4"/>
    </reaction>
</comment>
<dbReference type="InterPro" id="IPR013986">
    <property type="entry name" value="DExx_box_DNA_helicase_dom_sf"/>
</dbReference>
<keyword evidence="4 11" id="KW-0347">Helicase</keyword>
<keyword evidence="7" id="KW-0413">Isomerase</keyword>
<dbReference type="CDD" id="cd17932">
    <property type="entry name" value="DEXQc_UvrD"/>
    <property type="match status" value="1"/>
</dbReference>
<sequence length="691" mass="79543">MDKIGILAELNEKQKEACQIIEGPLLILAGAGSGKTRTITYRIAYLIASGINPINILAVTFTNKSAEEMKQRVQSLIGDRSNFMTMGTFHSICSRILRKHAELLGFTSNYAIYDQKDSINLIKKIISNLDLPKETFKPKRIKNVIGKLKRELVSPEQYEKSAYSPNMLKIAIIYREYIKYLKLNNSMDFDDLISKTVLLLEKYPEIKLYYNNKFKFILVDEYQDTNRIQFKLINLLSDVYNNICVVGDDDQSIYSFRGADIENILSFDQVYKNTKTIRLEQNYRSTKYILKAASSVIVNNVERKGKTLFSDWKNGEKLNLIESYSSMEEANTVMEEIKKLNKRGVSLGNLAILYRTNAQSRSLEMAAQKFQIPYIIVGSVKFFERVEIKNIIAYLNILANPKDNMSLLRIINVPTRGIGKKATQTLEFEAHFKGKSILDIIPNIASMDIPSRSIKAINNFYSMYIKIKNNSKNKGVRKTIEIILEETDYIDKMYNKTDPESVSRIENIEELLNSANEYDIINENGNIETYLQQVSLFTDIDRWKEVSDRVNMMTVHSAKGLEFTGVFVVGAMDGLFPHIINLESNDKIEEERRLFYVALTRAKEYLTITYSRTRDFHGSINPSIPSRFIKEIPETLFKNKPYFKYDNSLLEEPKDNIFETNIDNNLAIHPVFGKIRVIKTTGNGDQKRAYI</sequence>
<dbReference type="GO" id="GO:0043138">
    <property type="term" value="F:3'-5' DNA helicase activity"/>
    <property type="evidence" value="ECO:0007669"/>
    <property type="project" value="UniProtKB-EC"/>
</dbReference>
<dbReference type="Gene3D" id="1.10.486.10">
    <property type="entry name" value="PCRA, domain 4"/>
    <property type="match status" value="1"/>
</dbReference>
<dbReference type="GO" id="GO:0003677">
    <property type="term" value="F:DNA binding"/>
    <property type="evidence" value="ECO:0007669"/>
    <property type="project" value="UniProtKB-KW"/>
</dbReference>
<protein>
    <recommendedName>
        <fullName evidence="9">DNA 3'-5' helicase</fullName>
        <ecNumber evidence="9">5.6.2.4</ecNumber>
    </recommendedName>
</protein>
<dbReference type="Gene3D" id="3.40.50.300">
    <property type="entry name" value="P-loop containing nucleotide triphosphate hydrolases"/>
    <property type="match status" value="2"/>
</dbReference>
<dbReference type="InterPro" id="IPR014016">
    <property type="entry name" value="UvrD-like_ATP-bd"/>
</dbReference>
<dbReference type="SUPFAM" id="SSF52540">
    <property type="entry name" value="P-loop containing nucleoside triphosphate hydrolases"/>
    <property type="match status" value="1"/>
</dbReference>
<evidence type="ECO:0000256" key="2">
    <source>
        <dbReference type="ARBA" id="ARBA00022741"/>
    </source>
</evidence>